<dbReference type="CDD" id="cd13539">
    <property type="entry name" value="PBP2_AvModA"/>
    <property type="match status" value="1"/>
</dbReference>
<sequence length="245" mass="26984">MNNFTALICFLLAFVSNTVTAETIYVAIASNFIKPANKIIHQFEQETGHQVKASFGSSGKLYAQIKHGAPFSLFLSADQDKPKKLIKEGYASQDDVATYAVGQLVLWSANPAFKGKEQQRLANAQFNKIAVANPKLAPYGLAAQHFLKNYQFKPSQMVIGENINQAFQFVATGNADLGLIAKSQLPDGESGWLVPDTLYPAIQQDMLLIQSSSHYHVAKQLFDYFKTPNSQNIVASFGYKLPAED</sequence>
<evidence type="ECO:0000256" key="4">
    <source>
        <dbReference type="PIRSR" id="PIRSR004846-1"/>
    </source>
</evidence>
<comment type="similarity">
    <text evidence="1">Belongs to the bacterial solute-binding protein ModA family.</text>
</comment>
<keyword evidence="7" id="KW-1185">Reference proteome</keyword>
<keyword evidence="2 4" id="KW-0479">Metal-binding</keyword>
<evidence type="ECO:0000313" key="7">
    <source>
        <dbReference type="Proteomes" id="UP000623842"/>
    </source>
</evidence>
<feature type="chain" id="PRO_5037271956" evidence="5">
    <location>
        <begin position="22"/>
        <end position="245"/>
    </location>
</feature>
<proteinExistence type="inferred from homology"/>
<dbReference type="Pfam" id="PF13531">
    <property type="entry name" value="SBP_bac_11"/>
    <property type="match status" value="1"/>
</dbReference>
<feature type="binding site" evidence="4">
    <location>
        <position position="58"/>
    </location>
    <ligand>
        <name>molybdate</name>
        <dbReference type="ChEBI" id="CHEBI:36264"/>
    </ligand>
</feature>
<gene>
    <name evidence="6" type="ORF">GCM10017161_01310</name>
</gene>
<protein>
    <submittedName>
        <fullName evidence="6">Molybdate ABC transporter substrate-binding protein</fullName>
    </submittedName>
</protein>
<comment type="caution">
    <text evidence="6">The sequence shown here is derived from an EMBL/GenBank/DDBJ whole genome shotgun (WGS) entry which is preliminary data.</text>
</comment>
<dbReference type="PANTHER" id="PTHR30632:SF14">
    <property type="entry name" value="TUNGSTATE_MOLYBDATE_CHROMATE-BINDING PROTEIN MODA"/>
    <property type="match status" value="1"/>
</dbReference>
<reference evidence="6" key="2">
    <citation type="submission" date="2020-09" db="EMBL/GenBank/DDBJ databases">
        <authorList>
            <person name="Sun Q."/>
            <person name="Kim S."/>
        </authorList>
    </citation>
    <scope>NUCLEOTIDE SEQUENCE</scope>
    <source>
        <strain evidence="6">KCTC 42731</strain>
    </source>
</reference>
<dbReference type="AlphaFoldDB" id="A0A919BBW9"/>
<evidence type="ECO:0000256" key="1">
    <source>
        <dbReference type="ARBA" id="ARBA00009175"/>
    </source>
</evidence>
<reference evidence="6" key="1">
    <citation type="journal article" date="2014" name="Int. J. Syst. Evol. Microbiol.">
        <title>Complete genome sequence of Corynebacterium casei LMG S-19264T (=DSM 44701T), isolated from a smear-ripened cheese.</title>
        <authorList>
            <consortium name="US DOE Joint Genome Institute (JGI-PGF)"/>
            <person name="Walter F."/>
            <person name="Albersmeier A."/>
            <person name="Kalinowski J."/>
            <person name="Ruckert C."/>
        </authorList>
    </citation>
    <scope>NUCLEOTIDE SEQUENCE</scope>
    <source>
        <strain evidence="6">KCTC 42731</strain>
    </source>
</reference>
<dbReference type="PIRSF" id="PIRSF004846">
    <property type="entry name" value="ModA"/>
    <property type="match status" value="1"/>
</dbReference>
<accession>A0A919BBW9</accession>
<dbReference type="SUPFAM" id="SSF53850">
    <property type="entry name" value="Periplasmic binding protein-like II"/>
    <property type="match status" value="1"/>
</dbReference>
<keyword evidence="4" id="KW-0500">Molybdenum</keyword>
<organism evidence="6 7">
    <name type="scientific">Thalassotalea marina</name>
    <dbReference type="NCBI Taxonomy" id="1673741"/>
    <lineage>
        <taxon>Bacteria</taxon>
        <taxon>Pseudomonadati</taxon>
        <taxon>Pseudomonadota</taxon>
        <taxon>Gammaproteobacteria</taxon>
        <taxon>Alteromonadales</taxon>
        <taxon>Colwelliaceae</taxon>
        <taxon>Thalassotalea</taxon>
    </lineage>
</organism>
<keyword evidence="3 5" id="KW-0732">Signal</keyword>
<dbReference type="InterPro" id="IPR050682">
    <property type="entry name" value="ModA/WtpA"/>
</dbReference>
<evidence type="ECO:0000256" key="5">
    <source>
        <dbReference type="SAM" id="SignalP"/>
    </source>
</evidence>
<evidence type="ECO:0000256" key="2">
    <source>
        <dbReference type="ARBA" id="ARBA00022723"/>
    </source>
</evidence>
<dbReference type="GO" id="GO:0046872">
    <property type="term" value="F:metal ion binding"/>
    <property type="evidence" value="ECO:0007669"/>
    <property type="project" value="UniProtKB-KW"/>
</dbReference>
<evidence type="ECO:0000256" key="3">
    <source>
        <dbReference type="ARBA" id="ARBA00022729"/>
    </source>
</evidence>
<evidence type="ECO:0000313" key="6">
    <source>
        <dbReference type="EMBL" id="GHF78009.1"/>
    </source>
</evidence>
<dbReference type="Proteomes" id="UP000623842">
    <property type="component" value="Unassembled WGS sequence"/>
</dbReference>
<dbReference type="NCBIfam" id="TIGR01256">
    <property type="entry name" value="modA"/>
    <property type="match status" value="1"/>
</dbReference>
<dbReference type="InterPro" id="IPR044084">
    <property type="entry name" value="AvModA-like_subst-bd"/>
</dbReference>
<feature type="signal peptide" evidence="5">
    <location>
        <begin position="1"/>
        <end position="21"/>
    </location>
</feature>
<dbReference type="GO" id="GO:0015689">
    <property type="term" value="P:molybdate ion transport"/>
    <property type="evidence" value="ECO:0007669"/>
    <property type="project" value="InterPro"/>
</dbReference>
<feature type="binding site" evidence="4">
    <location>
        <position position="163"/>
    </location>
    <ligand>
        <name>molybdate</name>
        <dbReference type="ChEBI" id="CHEBI:36264"/>
    </ligand>
</feature>
<dbReference type="Gene3D" id="3.40.190.10">
    <property type="entry name" value="Periplasmic binding protein-like II"/>
    <property type="match status" value="2"/>
</dbReference>
<dbReference type="GO" id="GO:0030973">
    <property type="term" value="F:molybdate ion binding"/>
    <property type="evidence" value="ECO:0007669"/>
    <property type="project" value="InterPro"/>
</dbReference>
<name>A0A919BBW9_9GAMM</name>
<dbReference type="RefSeq" id="WP_189766791.1">
    <property type="nucleotide sequence ID" value="NZ_BNCK01000001.1"/>
</dbReference>
<dbReference type="EMBL" id="BNCK01000001">
    <property type="protein sequence ID" value="GHF78009.1"/>
    <property type="molecule type" value="Genomic_DNA"/>
</dbReference>
<dbReference type="InterPro" id="IPR005950">
    <property type="entry name" value="ModA"/>
</dbReference>
<dbReference type="PANTHER" id="PTHR30632">
    <property type="entry name" value="MOLYBDATE-BINDING PERIPLASMIC PROTEIN"/>
    <property type="match status" value="1"/>
</dbReference>